<dbReference type="OrthoDB" id="4475584at2759"/>
<dbReference type="VEuPathDB" id="FungiDB:MGG_17835"/>
<protein>
    <recommendedName>
        <fullName evidence="3">C6 zinc finger domain-containing protein</fullName>
    </recommendedName>
</protein>
<dbReference type="GeneID" id="12987327"/>
<dbReference type="HOGENOM" id="CLU_105154_0_0_1"/>
<name>G4NIF5_PYRO7</name>
<reference key="2">
    <citation type="submission" date="2011-05" db="EMBL/GenBank/DDBJ databases">
        <title>The Genome Sequence of Magnaporthe oryzae 70-15.</title>
        <authorList>
            <consortium name="The Broad Institute Genome Sequencing Platform"/>
            <person name="Ma L.-J."/>
            <person name="Dead R."/>
            <person name="Young S.K."/>
            <person name="Zeng Q."/>
            <person name="Gargeya S."/>
            <person name="Fitzgerald M."/>
            <person name="Haas B."/>
            <person name="Abouelleil A."/>
            <person name="Alvarado L."/>
            <person name="Arachchi H.M."/>
            <person name="Berlin A."/>
            <person name="Brown A."/>
            <person name="Chapman S.B."/>
            <person name="Chen Z."/>
            <person name="Dunbar C."/>
            <person name="Freedman E."/>
            <person name="Gearin G."/>
            <person name="Gellesch M."/>
            <person name="Goldberg J."/>
            <person name="Griggs A."/>
            <person name="Gujja S."/>
            <person name="Heiman D."/>
            <person name="Howarth C."/>
            <person name="Larson L."/>
            <person name="Lui A."/>
            <person name="MacDonald P.J.P."/>
            <person name="Mehta T."/>
            <person name="Montmayeur A."/>
            <person name="Murphy C."/>
            <person name="Neiman D."/>
            <person name="Pearson M."/>
            <person name="Priest M."/>
            <person name="Roberts A."/>
            <person name="Saif S."/>
            <person name="Shea T."/>
            <person name="Shenoy N."/>
            <person name="Sisk P."/>
            <person name="Stolte C."/>
            <person name="Sykes S."/>
            <person name="Yandava C."/>
            <person name="Wortman J."/>
            <person name="Nusbaum C."/>
            <person name="Birren B."/>
        </authorList>
    </citation>
    <scope>NUCLEOTIDE SEQUENCE</scope>
    <source>
        <strain>70-15</strain>
    </source>
</reference>
<dbReference type="Proteomes" id="UP000009058">
    <property type="component" value="Chromosome 6"/>
</dbReference>
<evidence type="ECO:0008006" key="3">
    <source>
        <dbReference type="Google" id="ProtNLM"/>
    </source>
</evidence>
<proteinExistence type="predicted"/>
<dbReference type="eggNOG" id="ENOG502SMN8">
    <property type="taxonomic scope" value="Eukaryota"/>
</dbReference>
<evidence type="ECO:0000313" key="1">
    <source>
        <dbReference type="EMBL" id="EHA48015.1"/>
    </source>
</evidence>
<keyword evidence="2" id="KW-1185">Reference proteome</keyword>
<dbReference type="InParanoid" id="G4NIF5"/>
<dbReference type="EMBL" id="CM001236">
    <property type="protein sequence ID" value="EHA48015.1"/>
    <property type="molecule type" value="Genomic_DNA"/>
</dbReference>
<accession>G4NIF5</accession>
<organism evidence="1 2">
    <name type="scientific">Pyricularia oryzae (strain 70-15 / ATCC MYA-4617 / FGSC 8958)</name>
    <name type="common">Rice blast fungus</name>
    <name type="synonym">Magnaporthe oryzae</name>
    <dbReference type="NCBI Taxonomy" id="242507"/>
    <lineage>
        <taxon>Eukaryota</taxon>
        <taxon>Fungi</taxon>
        <taxon>Dikarya</taxon>
        <taxon>Ascomycota</taxon>
        <taxon>Pezizomycotina</taxon>
        <taxon>Sordariomycetes</taxon>
        <taxon>Sordariomycetidae</taxon>
        <taxon>Magnaporthales</taxon>
        <taxon>Pyriculariaceae</taxon>
        <taxon>Pyricularia</taxon>
    </lineage>
</organism>
<gene>
    <name evidence="1" type="ORF">MGG_17835</name>
</gene>
<reference evidence="1 2" key="1">
    <citation type="journal article" date="2005" name="Nature">
        <title>The genome sequence of the rice blast fungus Magnaporthe grisea.</title>
        <authorList>
            <person name="Dean R.A."/>
            <person name="Talbot N.J."/>
            <person name="Ebbole D.J."/>
            <person name="Farman M.L."/>
            <person name="Mitchell T.K."/>
            <person name="Orbach M.J."/>
            <person name="Thon M."/>
            <person name="Kulkarni R."/>
            <person name="Xu J.R."/>
            <person name="Pan H."/>
            <person name="Read N.D."/>
            <person name="Lee Y.H."/>
            <person name="Carbone I."/>
            <person name="Brown D."/>
            <person name="Oh Y.Y."/>
            <person name="Donofrio N."/>
            <person name="Jeong J.S."/>
            <person name="Soanes D.M."/>
            <person name="Djonovic S."/>
            <person name="Kolomiets E."/>
            <person name="Rehmeyer C."/>
            <person name="Li W."/>
            <person name="Harding M."/>
            <person name="Kim S."/>
            <person name="Lebrun M.H."/>
            <person name="Bohnert H."/>
            <person name="Coughlan S."/>
            <person name="Butler J."/>
            <person name="Calvo S."/>
            <person name="Ma L.J."/>
            <person name="Nicol R."/>
            <person name="Purcell S."/>
            <person name="Nusbaum C."/>
            <person name="Galagan J.E."/>
            <person name="Birren B.W."/>
        </authorList>
    </citation>
    <scope>NUCLEOTIDE SEQUENCE [LARGE SCALE GENOMIC DNA]</scope>
    <source>
        <strain evidence="2">70-15 / ATCC MYA-4617 / FGSC 8958</strain>
    </source>
</reference>
<dbReference type="RefSeq" id="XP_003720382.1">
    <property type="nucleotide sequence ID" value="XM_003720334.1"/>
</dbReference>
<dbReference type="KEGG" id="mgr:MGG_17835"/>
<dbReference type="AlphaFoldDB" id="G4NIF5"/>
<evidence type="ECO:0000313" key="2">
    <source>
        <dbReference type="Proteomes" id="UP000009058"/>
    </source>
</evidence>
<sequence>MFHVASCITQALTKGHVWRQAGSLRLPLLLSAALVSGEPMFPAHDLQQITPPIGNSSSQYISDPTLKVLMLCARSINIHSSTASHTHVDHSPVQSWRKQAQALQAWCDARRETFRTLLDIEMPTSEPTVALFPTIVFSTPAATLANSVCHAALLLLLRHKPHTVPALSSGSSSVCYARRICAIAVSNGSNAYWDPCLLSCLFLAARVMTYVPQQVEIVRCFEEASMRTGWRVLAKWFVDELQNIWSLT</sequence>